<keyword evidence="1" id="KW-0460">Magnesium</keyword>
<dbReference type="AlphaFoldDB" id="A0AA95H7S2"/>
<organism evidence="3">
    <name type="scientific">Candidatus Thiocaldithrix dubininis</name>
    <dbReference type="NCBI Taxonomy" id="3080823"/>
    <lineage>
        <taxon>Bacteria</taxon>
        <taxon>Pseudomonadati</taxon>
        <taxon>Pseudomonadota</taxon>
        <taxon>Gammaproteobacteria</taxon>
        <taxon>Thiotrichales</taxon>
        <taxon>Thiotrichaceae</taxon>
        <taxon>Candidatus Thiocaldithrix</taxon>
    </lineage>
</organism>
<evidence type="ECO:0000259" key="2">
    <source>
        <dbReference type="Pfam" id="PF12804"/>
    </source>
</evidence>
<evidence type="ECO:0000256" key="1">
    <source>
        <dbReference type="ARBA" id="ARBA00022842"/>
    </source>
</evidence>
<accession>A0AA95H7S2</accession>
<dbReference type="PANTHER" id="PTHR43777">
    <property type="entry name" value="MOLYBDENUM COFACTOR CYTIDYLYLTRANSFERASE"/>
    <property type="match status" value="1"/>
</dbReference>
<dbReference type="InterPro" id="IPR025877">
    <property type="entry name" value="MobA-like_NTP_Trfase"/>
</dbReference>
<evidence type="ECO:0000313" key="3">
    <source>
        <dbReference type="EMBL" id="WGZ89854.1"/>
    </source>
</evidence>
<dbReference type="Gene3D" id="3.90.550.10">
    <property type="entry name" value="Spore Coat Polysaccharide Biosynthesis Protein SpsA, Chain A"/>
    <property type="match status" value="1"/>
</dbReference>
<dbReference type="Proteomes" id="UP001300672">
    <property type="component" value="Chromosome"/>
</dbReference>
<feature type="domain" description="MobA-like NTP transferase" evidence="2">
    <location>
        <begin position="8"/>
        <end position="166"/>
    </location>
</feature>
<reference evidence="3" key="1">
    <citation type="journal article" date="2023" name="Int. J. Mol. Sci.">
        <title>Metagenomics Revealed a New Genus 'Candidatus Thiocaldithrix dubininis' gen. nov., sp. nov. and a New Species 'Candidatus Thiothrix putei' sp. nov. in the Family Thiotrichaceae, Some Members of Which Have Traits of Both Na+- and H+-Motive Energetics.</title>
        <authorList>
            <person name="Ravin N.V."/>
            <person name="Muntyan M.S."/>
            <person name="Smolyakov D.D."/>
            <person name="Rudenko T.S."/>
            <person name="Beletsky A.V."/>
            <person name="Mardanov A.V."/>
            <person name="Grabovich M.Y."/>
        </authorList>
    </citation>
    <scope>NUCLEOTIDE SEQUENCE</scope>
    <source>
        <strain evidence="3">GKL-01</strain>
    </source>
</reference>
<protein>
    <submittedName>
        <fullName evidence="3">Nucleotidyltransferase family protein</fullName>
    </submittedName>
</protein>
<dbReference type="KEGG" id="tdu:QJT80_10100"/>
<dbReference type="CDD" id="cd04182">
    <property type="entry name" value="GT_2_like_f"/>
    <property type="match status" value="1"/>
</dbReference>
<dbReference type="EMBL" id="CP124755">
    <property type="protein sequence ID" value="WGZ89854.1"/>
    <property type="molecule type" value="Genomic_DNA"/>
</dbReference>
<sequence length="208" mass="22272">MQMPNYTALLLAAGYSRRFGGAKLLQPLSNGIALGLQAALNLRAAQIPVLVVVNPEQTALTQLYQQYQFPTLINVDAQHGLGTSIAAGIQASQAANGWLIALADMPFIQPATLRTLWQALNQGAALVAPYYQGQRGHPVGVSAAFKADLLALNQDHGAQRLLQQQQALLQLIQTQDAGVVWDIDTPSDLPRGQTPPVTKACPYSEVLL</sequence>
<dbReference type="SUPFAM" id="SSF53448">
    <property type="entry name" value="Nucleotide-diphospho-sugar transferases"/>
    <property type="match status" value="1"/>
</dbReference>
<dbReference type="InterPro" id="IPR029044">
    <property type="entry name" value="Nucleotide-diphossugar_trans"/>
</dbReference>
<proteinExistence type="predicted"/>
<reference evidence="3" key="2">
    <citation type="submission" date="2023-04" db="EMBL/GenBank/DDBJ databases">
        <authorList>
            <person name="Beletskiy A.V."/>
            <person name="Mardanov A.V."/>
            <person name="Ravin N.V."/>
        </authorList>
    </citation>
    <scope>NUCLEOTIDE SEQUENCE</scope>
    <source>
        <strain evidence="3">GKL-01</strain>
    </source>
</reference>
<name>A0AA95H7S2_9GAMM</name>
<dbReference type="GO" id="GO:0016779">
    <property type="term" value="F:nucleotidyltransferase activity"/>
    <property type="evidence" value="ECO:0007669"/>
    <property type="project" value="UniProtKB-ARBA"/>
</dbReference>
<dbReference type="Pfam" id="PF12804">
    <property type="entry name" value="NTP_transf_3"/>
    <property type="match status" value="1"/>
</dbReference>
<gene>
    <name evidence="3" type="ORF">QJT80_10100</name>
</gene>
<dbReference type="PANTHER" id="PTHR43777:SF1">
    <property type="entry name" value="MOLYBDENUM COFACTOR CYTIDYLYLTRANSFERASE"/>
    <property type="match status" value="1"/>
</dbReference>